<dbReference type="OrthoDB" id="6352295at2759"/>
<evidence type="ECO:0000313" key="9">
    <source>
        <dbReference type="EMBL" id="CAC5392918.1"/>
    </source>
</evidence>
<comment type="similarity">
    <text evidence="2">Belongs to the ninjurin family.</text>
</comment>
<evidence type="ECO:0000256" key="3">
    <source>
        <dbReference type="ARBA" id="ARBA00022692"/>
    </source>
</evidence>
<evidence type="ECO:0000256" key="7">
    <source>
        <dbReference type="SAM" id="MobiDB-lite"/>
    </source>
</evidence>
<feature type="compositionally biased region" description="Basic residues" evidence="7">
    <location>
        <begin position="145"/>
        <end position="157"/>
    </location>
</feature>
<evidence type="ECO:0000256" key="5">
    <source>
        <dbReference type="ARBA" id="ARBA00022989"/>
    </source>
</evidence>
<feature type="region of interest" description="Disordered" evidence="7">
    <location>
        <begin position="114"/>
        <end position="266"/>
    </location>
</feature>
<reference evidence="9 10" key="1">
    <citation type="submission" date="2020-06" db="EMBL/GenBank/DDBJ databases">
        <authorList>
            <person name="Li R."/>
            <person name="Bekaert M."/>
        </authorList>
    </citation>
    <scope>NUCLEOTIDE SEQUENCE [LARGE SCALE GENOMIC DNA]</scope>
    <source>
        <strain evidence="10">wild</strain>
    </source>
</reference>
<dbReference type="GO" id="GO:0007155">
    <property type="term" value="P:cell adhesion"/>
    <property type="evidence" value="ECO:0007669"/>
    <property type="project" value="UniProtKB-KW"/>
</dbReference>
<feature type="compositionally biased region" description="Basic and acidic residues" evidence="7">
    <location>
        <begin position="197"/>
        <end position="229"/>
    </location>
</feature>
<keyword evidence="5 8" id="KW-1133">Transmembrane helix</keyword>
<feature type="region of interest" description="Disordered" evidence="7">
    <location>
        <begin position="290"/>
        <end position="309"/>
    </location>
</feature>
<dbReference type="EMBL" id="CACVKT020005095">
    <property type="protein sequence ID" value="CAC5392918.1"/>
    <property type="molecule type" value="Genomic_DNA"/>
</dbReference>
<comment type="subcellular location">
    <subcellularLocation>
        <location evidence="1">Membrane</location>
        <topology evidence="1">Multi-pass membrane protein</topology>
    </subcellularLocation>
</comment>
<accession>A0A6J8C947</accession>
<evidence type="ECO:0000256" key="6">
    <source>
        <dbReference type="ARBA" id="ARBA00023136"/>
    </source>
</evidence>
<dbReference type="InterPro" id="IPR007007">
    <property type="entry name" value="Ninjurin"/>
</dbReference>
<dbReference type="GO" id="GO:0016020">
    <property type="term" value="C:membrane"/>
    <property type="evidence" value="ECO:0007669"/>
    <property type="project" value="UniProtKB-SubCell"/>
</dbReference>
<protein>
    <submittedName>
        <fullName evidence="9">Uncharacterized protein</fullName>
    </submittedName>
</protein>
<gene>
    <name evidence="9" type="ORF">MCOR_27819</name>
</gene>
<proteinExistence type="inferred from homology"/>
<sequence>MNENKIIKHFQDQGTPASYDKPFVNKLERELNILEDNIELNMETDAPITFAEILHVIQNWKKNPTNLIQGLAREELTKEAKRGAERAREIGAYGWVKRPGATTDKKFLGNVLVSTLRSNKRKPSRDQDHRPYRRKYEDKRDSYQHSRHSYHPRHHPIGRFSHTENGKNEEKVPEGKFKRKSDKDDSQGDKQTMSISDRLKDGEKEEMKEEISSEHDKSYQKELRKEHKKEFRNKKCRDDKKDRQKKTAKERRKKENREEEEAHYIHSDEEKVKITCDNSDSDLISEKTYYKDTGQGHRKRNISSKSEEESLLEDIKKHEDIILKLELNHTFASLLRKIGPKQQEENTQSIMASNHGENRDPVDKRKRCFPEIRKFIQSIAEVSLMMANISQLRAVLSFGDKNQFFIYLLTLIILTLVAQSSSVLHNISKYLIALVRGNGCNQIKLQETPCCSCCTIRNFFTKYNDGNPNQRPQCQTDLNIDNVCNCLRFIIICANIGITGIEFLQMIASFRIYYQSFRQCWAMIYILYDIIEITGTILVFYLLVRHYYVS</sequence>
<feature type="compositionally biased region" description="Basic and acidic residues" evidence="7">
    <location>
        <begin position="236"/>
        <end position="266"/>
    </location>
</feature>
<evidence type="ECO:0000256" key="8">
    <source>
        <dbReference type="SAM" id="Phobius"/>
    </source>
</evidence>
<dbReference type="Pfam" id="PF04923">
    <property type="entry name" value="Ninjurin"/>
    <property type="match status" value="1"/>
</dbReference>
<dbReference type="AlphaFoldDB" id="A0A6J8C947"/>
<feature type="transmembrane region" description="Helical" evidence="8">
    <location>
        <begin position="520"/>
        <end position="544"/>
    </location>
</feature>
<keyword evidence="6 8" id="KW-0472">Membrane</keyword>
<dbReference type="GO" id="GO:0042246">
    <property type="term" value="P:tissue regeneration"/>
    <property type="evidence" value="ECO:0007669"/>
    <property type="project" value="InterPro"/>
</dbReference>
<evidence type="ECO:0000313" key="10">
    <source>
        <dbReference type="Proteomes" id="UP000507470"/>
    </source>
</evidence>
<feature type="transmembrane region" description="Helical" evidence="8">
    <location>
        <begin position="487"/>
        <end position="508"/>
    </location>
</feature>
<feature type="compositionally biased region" description="Basic and acidic residues" evidence="7">
    <location>
        <begin position="124"/>
        <end position="144"/>
    </location>
</feature>
<feature type="transmembrane region" description="Helical" evidence="8">
    <location>
        <begin position="404"/>
        <end position="424"/>
    </location>
</feature>
<evidence type="ECO:0000256" key="1">
    <source>
        <dbReference type="ARBA" id="ARBA00004141"/>
    </source>
</evidence>
<evidence type="ECO:0000256" key="4">
    <source>
        <dbReference type="ARBA" id="ARBA00022889"/>
    </source>
</evidence>
<keyword evidence="3 8" id="KW-0812">Transmembrane</keyword>
<feature type="compositionally biased region" description="Basic and acidic residues" evidence="7">
    <location>
        <begin position="161"/>
        <end position="188"/>
    </location>
</feature>
<name>A0A6J8C947_MYTCO</name>
<dbReference type="Proteomes" id="UP000507470">
    <property type="component" value="Unassembled WGS sequence"/>
</dbReference>
<keyword evidence="4" id="KW-0130">Cell adhesion</keyword>
<evidence type="ECO:0000256" key="2">
    <source>
        <dbReference type="ARBA" id="ARBA00008141"/>
    </source>
</evidence>
<organism evidence="9 10">
    <name type="scientific">Mytilus coruscus</name>
    <name type="common">Sea mussel</name>
    <dbReference type="NCBI Taxonomy" id="42192"/>
    <lineage>
        <taxon>Eukaryota</taxon>
        <taxon>Metazoa</taxon>
        <taxon>Spiralia</taxon>
        <taxon>Lophotrochozoa</taxon>
        <taxon>Mollusca</taxon>
        <taxon>Bivalvia</taxon>
        <taxon>Autobranchia</taxon>
        <taxon>Pteriomorphia</taxon>
        <taxon>Mytilida</taxon>
        <taxon>Mytiloidea</taxon>
        <taxon>Mytilidae</taxon>
        <taxon>Mytilinae</taxon>
        <taxon>Mytilus</taxon>
    </lineage>
</organism>
<keyword evidence="10" id="KW-1185">Reference proteome</keyword>